<dbReference type="EMBL" id="BMAT01012597">
    <property type="protein sequence ID" value="GFR95349.1"/>
    <property type="molecule type" value="Genomic_DNA"/>
</dbReference>
<evidence type="ECO:0000313" key="1">
    <source>
        <dbReference type="EMBL" id="GFR95349.1"/>
    </source>
</evidence>
<accession>A0AAV4HCQ5</accession>
<protein>
    <submittedName>
        <fullName evidence="1">Uncharacterized protein</fullName>
    </submittedName>
</protein>
<sequence length="67" mass="7564">MTNVEGYKATVKFNAQDESLKRNEVSYLPSEQTSLSFEDNGETVNTVKIEPFDDTGLKRGAELYCVR</sequence>
<proteinExistence type="predicted"/>
<reference evidence="1 2" key="1">
    <citation type="journal article" date="2021" name="Elife">
        <title>Chloroplast acquisition without the gene transfer in kleptoplastic sea slugs, Plakobranchus ocellatus.</title>
        <authorList>
            <person name="Maeda T."/>
            <person name="Takahashi S."/>
            <person name="Yoshida T."/>
            <person name="Shimamura S."/>
            <person name="Takaki Y."/>
            <person name="Nagai Y."/>
            <person name="Toyoda A."/>
            <person name="Suzuki Y."/>
            <person name="Arimoto A."/>
            <person name="Ishii H."/>
            <person name="Satoh N."/>
            <person name="Nishiyama T."/>
            <person name="Hasebe M."/>
            <person name="Maruyama T."/>
            <person name="Minagawa J."/>
            <person name="Obokata J."/>
            <person name="Shigenobu S."/>
        </authorList>
    </citation>
    <scope>NUCLEOTIDE SEQUENCE [LARGE SCALE GENOMIC DNA]</scope>
</reference>
<comment type="caution">
    <text evidence="1">The sequence shown here is derived from an EMBL/GenBank/DDBJ whole genome shotgun (WGS) entry which is preliminary data.</text>
</comment>
<dbReference type="AlphaFoldDB" id="A0AAV4HCQ5"/>
<keyword evidence="2" id="KW-1185">Reference proteome</keyword>
<evidence type="ECO:0000313" key="2">
    <source>
        <dbReference type="Proteomes" id="UP000762676"/>
    </source>
</evidence>
<organism evidence="1 2">
    <name type="scientific">Elysia marginata</name>
    <dbReference type="NCBI Taxonomy" id="1093978"/>
    <lineage>
        <taxon>Eukaryota</taxon>
        <taxon>Metazoa</taxon>
        <taxon>Spiralia</taxon>
        <taxon>Lophotrochozoa</taxon>
        <taxon>Mollusca</taxon>
        <taxon>Gastropoda</taxon>
        <taxon>Heterobranchia</taxon>
        <taxon>Euthyneura</taxon>
        <taxon>Panpulmonata</taxon>
        <taxon>Sacoglossa</taxon>
        <taxon>Placobranchoidea</taxon>
        <taxon>Plakobranchidae</taxon>
        <taxon>Elysia</taxon>
    </lineage>
</organism>
<gene>
    <name evidence="1" type="ORF">ElyMa_006271900</name>
</gene>
<name>A0AAV4HCQ5_9GAST</name>
<dbReference type="Proteomes" id="UP000762676">
    <property type="component" value="Unassembled WGS sequence"/>
</dbReference>